<comment type="caution">
    <text evidence="2">The sequence shown here is derived from an EMBL/GenBank/DDBJ whole genome shotgun (WGS) entry which is preliminary data.</text>
</comment>
<sequence length="521" mass="56546">MTGVDMDGYEDDTTDSEDDHDLHTATQREINDINFDSEFEDLPLWNNIADVSLPPLLHPTSVSASGPHHQQFLTVQTVQTQVVTTFSMPSRGNVSLMVGTPVIKSAMKSNSVTPTSVMKNSLYRHNYQTPDHRKAHRWSVSFSDRKWEGPIQGIAASGGGPQSTWSKRIADMMNALEDSAGLIGRVKNSLDLDEDNSPSKVSSSGQPEELQPLGSRQQRANATSNSSKNISSASAASATSPRPLSIATPPVPATYRPLSVPSTSRISAPHPSGHRTLLPVGSAYINHLCPSLHDSHSFSSLDKHLSALHGEVNVGKDGLGVGEEGEPEELLALDPKEWKKLHPNKKDAMTTTVPSSLFLAGMNQNTNNNAFFKYIPKDHEVLNNPEKLCEFDSVDLVFLELKEDMPTVAQIKSKDLKSQLLLLSNDYCLQSTVITPLFISCHYVHPDLVNFEPFERPASSAAPADCSASENPFLLNMPVASDIIYNSEACTVQYAINPNVNQKQLQPGGGGGGNPVNSKCS</sequence>
<feature type="region of interest" description="Disordered" evidence="1">
    <location>
        <begin position="190"/>
        <end position="250"/>
    </location>
</feature>
<protein>
    <submittedName>
        <fullName evidence="2">Uncharacterized protein</fullName>
    </submittedName>
</protein>
<reference evidence="2 3" key="1">
    <citation type="journal article" date="2018" name="Evol. Lett.">
        <title>Horizontal gene cluster transfer increased hallucinogenic mushroom diversity.</title>
        <authorList>
            <person name="Reynolds H.T."/>
            <person name="Vijayakumar V."/>
            <person name="Gluck-Thaler E."/>
            <person name="Korotkin H.B."/>
            <person name="Matheny P.B."/>
            <person name="Slot J.C."/>
        </authorList>
    </citation>
    <scope>NUCLEOTIDE SEQUENCE [LARGE SCALE GENOMIC DNA]</scope>
    <source>
        <strain evidence="2 3">2631</strain>
    </source>
</reference>
<evidence type="ECO:0000256" key="1">
    <source>
        <dbReference type="SAM" id="MobiDB-lite"/>
    </source>
</evidence>
<evidence type="ECO:0000313" key="2">
    <source>
        <dbReference type="EMBL" id="PPQ89901.1"/>
    </source>
</evidence>
<dbReference type="AlphaFoldDB" id="A0A409XGN0"/>
<dbReference type="InParanoid" id="A0A409XGN0"/>
<dbReference type="Proteomes" id="UP000283269">
    <property type="component" value="Unassembled WGS sequence"/>
</dbReference>
<dbReference type="OrthoDB" id="1690618at2759"/>
<evidence type="ECO:0000313" key="3">
    <source>
        <dbReference type="Proteomes" id="UP000283269"/>
    </source>
</evidence>
<proteinExistence type="predicted"/>
<feature type="compositionally biased region" description="Acidic residues" evidence="1">
    <location>
        <begin position="7"/>
        <end position="19"/>
    </location>
</feature>
<feature type="compositionally biased region" description="Low complexity" evidence="1">
    <location>
        <begin position="220"/>
        <end position="240"/>
    </location>
</feature>
<dbReference type="EMBL" id="NHYD01001788">
    <property type="protein sequence ID" value="PPQ89901.1"/>
    <property type="molecule type" value="Genomic_DNA"/>
</dbReference>
<organism evidence="2 3">
    <name type="scientific">Psilocybe cyanescens</name>
    <dbReference type="NCBI Taxonomy" id="93625"/>
    <lineage>
        <taxon>Eukaryota</taxon>
        <taxon>Fungi</taxon>
        <taxon>Dikarya</taxon>
        <taxon>Basidiomycota</taxon>
        <taxon>Agaricomycotina</taxon>
        <taxon>Agaricomycetes</taxon>
        <taxon>Agaricomycetidae</taxon>
        <taxon>Agaricales</taxon>
        <taxon>Agaricineae</taxon>
        <taxon>Strophariaceae</taxon>
        <taxon>Psilocybe</taxon>
    </lineage>
</organism>
<keyword evidence="3" id="KW-1185">Reference proteome</keyword>
<name>A0A409XGN0_PSICY</name>
<gene>
    <name evidence="2" type="ORF">CVT25_004860</name>
</gene>
<dbReference type="CDD" id="cd23953">
    <property type="entry name" value="zuotin_NTD"/>
    <property type="match status" value="1"/>
</dbReference>
<accession>A0A409XGN0</accession>
<feature type="region of interest" description="Disordered" evidence="1">
    <location>
        <begin position="1"/>
        <end position="20"/>
    </location>
</feature>